<protein>
    <submittedName>
        <fullName evidence="1">24743_t:CDS:1</fullName>
    </submittedName>
</protein>
<name>A0A9N9P4R6_9GLOM</name>
<evidence type="ECO:0000313" key="2">
    <source>
        <dbReference type="Proteomes" id="UP000789405"/>
    </source>
</evidence>
<feature type="non-terminal residue" evidence="1">
    <location>
        <position position="1"/>
    </location>
</feature>
<dbReference type="EMBL" id="CAJVPY010027238">
    <property type="protein sequence ID" value="CAG8790911.1"/>
    <property type="molecule type" value="Genomic_DNA"/>
</dbReference>
<proteinExistence type="predicted"/>
<accession>A0A9N9P4R6</accession>
<gene>
    <name evidence="1" type="ORF">DERYTH_LOCUS21412</name>
</gene>
<dbReference type="AlphaFoldDB" id="A0A9N9P4R6"/>
<organism evidence="1 2">
    <name type="scientific">Dentiscutata erythropus</name>
    <dbReference type="NCBI Taxonomy" id="1348616"/>
    <lineage>
        <taxon>Eukaryota</taxon>
        <taxon>Fungi</taxon>
        <taxon>Fungi incertae sedis</taxon>
        <taxon>Mucoromycota</taxon>
        <taxon>Glomeromycotina</taxon>
        <taxon>Glomeromycetes</taxon>
        <taxon>Diversisporales</taxon>
        <taxon>Gigasporaceae</taxon>
        <taxon>Dentiscutata</taxon>
    </lineage>
</organism>
<evidence type="ECO:0000313" key="1">
    <source>
        <dbReference type="EMBL" id="CAG8790911.1"/>
    </source>
</evidence>
<reference evidence="1" key="1">
    <citation type="submission" date="2021-06" db="EMBL/GenBank/DDBJ databases">
        <authorList>
            <person name="Kallberg Y."/>
            <person name="Tangrot J."/>
            <person name="Rosling A."/>
        </authorList>
    </citation>
    <scope>NUCLEOTIDE SEQUENCE</scope>
    <source>
        <strain evidence="1">MA453B</strain>
    </source>
</reference>
<comment type="caution">
    <text evidence="1">The sequence shown here is derived from an EMBL/GenBank/DDBJ whole genome shotgun (WGS) entry which is preliminary data.</text>
</comment>
<keyword evidence="2" id="KW-1185">Reference proteome</keyword>
<dbReference type="Proteomes" id="UP000789405">
    <property type="component" value="Unassembled WGS sequence"/>
</dbReference>
<sequence length="78" mass="9229">KATLEKLSNTLTKMESTLYLNFVKYLTISELPPNLTLKKQQQFKKQATYYIEFKLLAVLYRLHSDLLARHFGINETYN</sequence>
<feature type="non-terminal residue" evidence="1">
    <location>
        <position position="78"/>
    </location>
</feature>